<evidence type="ECO:0000256" key="4">
    <source>
        <dbReference type="ARBA" id="ARBA00022989"/>
    </source>
</evidence>
<dbReference type="WBParaSite" id="DME_0000557301-mRNA-1">
    <property type="protein sequence ID" value="DME_0000557301-mRNA-1"/>
    <property type="gene ID" value="DME_0000557301"/>
</dbReference>
<keyword evidence="5 9" id="KW-0297">G-protein coupled receptor</keyword>
<keyword evidence="2" id="KW-1003">Cell membrane</keyword>
<keyword evidence="4 10" id="KW-1133">Transmembrane helix</keyword>
<evidence type="ECO:0000313" key="14">
    <source>
        <dbReference type="Proteomes" id="UP000274756"/>
    </source>
</evidence>
<evidence type="ECO:0000313" key="13">
    <source>
        <dbReference type="Proteomes" id="UP000038040"/>
    </source>
</evidence>
<feature type="transmembrane region" description="Helical" evidence="10">
    <location>
        <begin position="290"/>
        <end position="311"/>
    </location>
</feature>
<dbReference type="SUPFAM" id="SSF81321">
    <property type="entry name" value="Family A G protein-coupled receptor-like"/>
    <property type="match status" value="1"/>
</dbReference>
<sequence>MFQDCTISSNQLIDSYWLSVKLANGCNCTNIRDENLIYNLHCESFPFNHDIPIQLFYIFIFSFIILLAVCGNFTVIWIVLWHERMRTVTNYYLLNLAIADASISIFNTGFSWSYNFYYVWIFGPTYCAINNLMGIAPICASVFTMIIMSIDRYVAIVYPLKPRLGRRSTVSAIILIWILAILCGLPALLASKQELNYFVDDSNEIFIDPICWRCFSSIFLNSTSRAISRLISFAMTSQFNRYNNLLMIMNYILPLIVLIFTYGRVAVVLRKSESIGDTRHYENIKAKKRAANMLALIVFIFMFLWFPYQLYFSVLYTHLTSEYDRKTSLYIYLNIYWLGMSSTIFNPIIYYFMNERFRLGFRYAFRWLPFIKVNLNEYEYLLMTGKNHEIKALPTTRMLPTSHCDSPTPTNTYN</sequence>
<reference evidence="15" key="1">
    <citation type="submission" date="2017-02" db="UniProtKB">
        <authorList>
            <consortium name="WormBaseParasite"/>
        </authorList>
    </citation>
    <scope>IDENTIFICATION</scope>
</reference>
<dbReference type="InterPro" id="IPR017452">
    <property type="entry name" value="GPCR_Rhodpsn_7TM"/>
</dbReference>
<feature type="transmembrane region" description="Helical" evidence="10">
    <location>
        <begin position="331"/>
        <end position="353"/>
    </location>
</feature>
<evidence type="ECO:0000259" key="11">
    <source>
        <dbReference type="PROSITE" id="PS50262"/>
    </source>
</evidence>
<keyword evidence="7 9" id="KW-0675">Receptor</keyword>
<organism evidence="13 15">
    <name type="scientific">Dracunculus medinensis</name>
    <name type="common">Guinea worm</name>
    <dbReference type="NCBI Taxonomy" id="318479"/>
    <lineage>
        <taxon>Eukaryota</taxon>
        <taxon>Metazoa</taxon>
        <taxon>Ecdysozoa</taxon>
        <taxon>Nematoda</taxon>
        <taxon>Chromadorea</taxon>
        <taxon>Rhabditida</taxon>
        <taxon>Spirurina</taxon>
        <taxon>Dracunculoidea</taxon>
        <taxon>Dracunculidae</taxon>
        <taxon>Dracunculus</taxon>
    </lineage>
</organism>
<dbReference type="Proteomes" id="UP000038040">
    <property type="component" value="Unplaced"/>
</dbReference>
<feature type="transmembrane region" description="Helical" evidence="10">
    <location>
        <begin position="134"/>
        <end position="158"/>
    </location>
</feature>
<dbReference type="GO" id="GO:0005886">
    <property type="term" value="C:plasma membrane"/>
    <property type="evidence" value="ECO:0007669"/>
    <property type="project" value="UniProtKB-SubCell"/>
</dbReference>
<evidence type="ECO:0000256" key="1">
    <source>
        <dbReference type="ARBA" id="ARBA00004651"/>
    </source>
</evidence>
<dbReference type="STRING" id="318479.A0A0N4UDZ4"/>
<protein>
    <submittedName>
        <fullName evidence="15">G_PROTEIN_RECEP_F1_2 domain-containing protein</fullName>
    </submittedName>
</protein>
<dbReference type="SMART" id="SM01381">
    <property type="entry name" value="7TM_GPCR_Srsx"/>
    <property type="match status" value="1"/>
</dbReference>
<accession>A0A0N4UDZ4</accession>
<proteinExistence type="inferred from homology"/>
<gene>
    <name evidence="12" type="ORF">DME_LOCUS9314</name>
</gene>
<dbReference type="PROSITE" id="PS00237">
    <property type="entry name" value="G_PROTEIN_RECEP_F1_1"/>
    <property type="match status" value="1"/>
</dbReference>
<dbReference type="PANTHER" id="PTHR46925:SF2">
    <property type="entry name" value="G-PROTEIN COUPLED RECEPTOR TKR-1-RELATED"/>
    <property type="match status" value="1"/>
</dbReference>
<comment type="subcellular location">
    <subcellularLocation>
        <location evidence="1">Cell membrane</location>
        <topology evidence="1">Multi-pass membrane protein</topology>
    </subcellularLocation>
</comment>
<keyword evidence="6 10" id="KW-0472">Membrane</keyword>
<feature type="transmembrane region" description="Helical" evidence="10">
    <location>
        <begin position="248"/>
        <end position="269"/>
    </location>
</feature>
<evidence type="ECO:0000256" key="6">
    <source>
        <dbReference type="ARBA" id="ARBA00023136"/>
    </source>
</evidence>
<evidence type="ECO:0000313" key="12">
    <source>
        <dbReference type="EMBL" id="VDN59341.1"/>
    </source>
</evidence>
<evidence type="ECO:0000256" key="3">
    <source>
        <dbReference type="ARBA" id="ARBA00022692"/>
    </source>
</evidence>
<dbReference type="InterPro" id="IPR000276">
    <property type="entry name" value="GPCR_Rhodpsn"/>
</dbReference>
<dbReference type="PROSITE" id="PS50262">
    <property type="entry name" value="G_PROTEIN_RECEP_F1_2"/>
    <property type="match status" value="1"/>
</dbReference>
<dbReference type="AlphaFoldDB" id="A0A0N4UDZ4"/>
<reference evidence="12 14" key="2">
    <citation type="submission" date="2018-11" db="EMBL/GenBank/DDBJ databases">
        <authorList>
            <consortium name="Pathogen Informatics"/>
        </authorList>
    </citation>
    <scope>NUCLEOTIDE SEQUENCE [LARGE SCALE GENOMIC DNA]</scope>
</reference>
<feature type="transmembrane region" description="Helical" evidence="10">
    <location>
        <begin position="55"/>
        <end position="80"/>
    </location>
</feature>
<evidence type="ECO:0000256" key="7">
    <source>
        <dbReference type="ARBA" id="ARBA00023170"/>
    </source>
</evidence>
<evidence type="ECO:0000313" key="15">
    <source>
        <dbReference type="WBParaSite" id="DME_0000557301-mRNA-1"/>
    </source>
</evidence>
<feature type="transmembrane region" description="Helical" evidence="10">
    <location>
        <begin position="92"/>
        <end position="114"/>
    </location>
</feature>
<dbReference type="InterPro" id="IPR001681">
    <property type="entry name" value="Neurokn_rcpt"/>
</dbReference>
<dbReference type="OrthoDB" id="5981855at2759"/>
<feature type="domain" description="G-protein coupled receptors family 1 profile" evidence="11">
    <location>
        <begin position="71"/>
        <end position="350"/>
    </location>
</feature>
<evidence type="ECO:0000256" key="8">
    <source>
        <dbReference type="ARBA" id="ARBA00023224"/>
    </source>
</evidence>
<evidence type="ECO:0000256" key="2">
    <source>
        <dbReference type="ARBA" id="ARBA00022475"/>
    </source>
</evidence>
<dbReference type="GO" id="GO:0004995">
    <property type="term" value="F:tachykinin receptor activity"/>
    <property type="evidence" value="ECO:0007669"/>
    <property type="project" value="InterPro"/>
</dbReference>
<dbReference type="PRINTS" id="PR00237">
    <property type="entry name" value="GPCRRHODOPSN"/>
</dbReference>
<dbReference type="Pfam" id="PF00001">
    <property type="entry name" value="7tm_1"/>
    <property type="match status" value="1"/>
</dbReference>
<comment type="similarity">
    <text evidence="9">Belongs to the G-protein coupled receptor 1 family.</text>
</comment>
<evidence type="ECO:0000256" key="10">
    <source>
        <dbReference type="SAM" id="Phobius"/>
    </source>
</evidence>
<keyword evidence="8 9" id="KW-0807">Transducer</keyword>
<evidence type="ECO:0000256" key="5">
    <source>
        <dbReference type="ARBA" id="ARBA00023040"/>
    </source>
</evidence>
<dbReference type="Proteomes" id="UP000274756">
    <property type="component" value="Unassembled WGS sequence"/>
</dbReference>
<dbReference type="PANTHER" id="PTHR46925">
    <property type="entry name" value="G-PROTEIN COUPLED RECEPTOR TKR-1-RELATED"/>
    <property type="match status" value="1"/>
</dbReference>
<dbReference type="PRINTS" id="PR00244">
    <property type="entry name" value="NEUROKININR"/>
</dbReference>
<feature type="transmembrane region" description="Helical" evidence="10">
    <location>
        <begin position="170"/>
        <end position="189"/>
    </location>
</feature>
<keyword evidence="14" id="KW-1185">Reference proteome</keyword>
<keyword evidence="3 9" id="KW-0812">Transmembrane</keyword>
<evidence type="ECO:0000256" key="9">
    <source>
        <dbReference type="RuleBase" id="RU000688"/>
    </source>
</evidence>
<dbReference type="Gene3D" id="1.20.1070.10">
    <property type="entry name" value="Rhodopsin 7-helix transmembrane proteins"/>
    <property type="match status" value="1"/>
</dbReference>
<name>A0A0N4UDZ4_DRAME</name>
<dbReference type="EMBL" id="UYYG01001179">
    <property type="protein sequence ID" value="VDN59341.1"/>
    <property type="molecule type" value="Genomic_DNA"/>
</dbReference>